<keyword evidence="2" id="KW-1185">Reference proteome</keyword>
<evidence type="ECO:0000313" key="1">
    <source>
        <dbReference type="EMBL" id="OJJ07084.1"/>
    </source>
</evidence>
<dbReference type="VEuPathDB" id="FungiDB:ASPVEDRAFT_356296"/>
<sequence length="167" mass="18443">MQPALLLAWTLTSEARPIYTYYGAPVQHSHLPRQFLLRSNSLNQLLIDTVSGNVYLLCLSFSKSSRKTNLIHRVSHPLTPGSRSPGRLLCPKFSDRGDHPHLQHSAETSASTMANQCSGHVFAIVQATNGNILTWRCSDCNSGPFVAIWRCKICGHCRCNACHTAKA</sequence>
<reference evidence="2" key="1">
    <citation type="journal article" date="2017" name="Genome Biol.">
        <title>Comparative genomics reveals high biological diversity and specific adaptations in the industrially and medically important fungal genus Aspergillus.</title>
        <authorList>
            <person name="de Vries R.P."/>
            <person name="Riley R."/>
            <person name="Wiebenga A."/>
            <person name="Aguilar-Osorio G."/>
            <person name="Amillis S."/>
            <person name="Uchima C.A."/>
            <person name="Anderluh G."/>
            <person name="Asadollahi M."/>
            <person name="Askin M."/>
            <person name="Barry K."/>
            <person name="Battaglia E."/>
            <person name="Bayram O."/>
            <person name="Benocci T."/>
            <person name="Braus-Stromeyer S.A."/>
            <person name="Caldana C."/>
            <person name="Canovas D."/>
            <person name="Cerqueira G.C."/>
            <person name="Chen F."/>
            <person name="Chen W."/>
            <person name="Choi C."/>
            <person name="Clum A."/>
            <person name="Dos Santos R.A."/>
            <person name="Damasio A.R."/>
            <person name="Diallinas G."/>
            <person name="Emri T."/>
            <person name="Fekete E."/>
            <person name="Flipphi M."/>
            <person name="Freyberg S."/>
            <person name="Gallo A."/>
            <person name="Gournas C."/>
            <person name="Habgood R."/>
            <person name="Hainaut M."/>
            <person name="Harispe M.L."/>
            <person name="Henrissat B."/>
            <person name="Hilden K.S."/>
            <person name="Hope R."/>
            <person name="Hossain A."/>
            <person name="Karabika E."/>
            <person name="Karaffa L."/>
            <person name="Karanyi Z."/>
            <person name="Krasevec N."/>
            <person name="Kuo A."/>
            <person name="Kusch H."/>
            <person name="LaButti K."/>
            <person name="Lagendijk E.L."/>
            <person name="Lapidus A."/>
            <person name="Levasseur A."/>
            <person name="Lindquist E."/>
            <person name="Lipzen A."/>
            <person name="Logrieco A.F."/>
            <person name="MacCabe A."/>
            <person name="Maekelae M.R."/>
            <person name="Malavazi I."/>
            <person name="Melin P."/>
            <person name="Meyer V."/>
            <person name="Mielnichuk N."/>
            <person name="Miskei M."/>
            <person name="Molnar A.P."/>
            <person name="Mule G."/>
            <person name="Ngan C.Y."/>
            <person name="Orejas M."/>
            <person name="Orosz E."/>
            <person name="Ouedraogo J.P."/>
            <person name="Overkamp K.M."/>
            <person name="Park H.-S."/>
            <person name="Perrone G."/>
            <person name="Piumi F."/>
            <person name="Punt P.J."/>
            <person name="Ram A.F."/>
            <person name="Ramon A."/>
            <person name="Rauscher S."/>
            <person name="Record E."/>
            <person name="Riano-Pachon D.M."/>
            <person name="Robert V."/>
            <person name="Roehrig J."/>
            <person name="Ruller R."/>
            <person name="Salamov A."/>
            <person name="Salih N.S."/>
            <person name="Samson R.A."/>
            <person name="Sandor E."/>
            <person name="Sanguinetti M."/>
            <person name="Schuetze T."/>
            <person name="Sepcic K."/>
            <person name="Shelest E."/>
            <person name="Sherlock G."/>
            <person name="Sophianopoulou V."/>
            <person name="Squina F.M."/>
            <person name="Sun H."/>
            <person name="Susca A."/>
            <person name="Todd R.B."/>
            <person name="Tsang A."/>
            <person name="Unkles S.E."/>
            <person name="van de Wiele N."/>
            <person name="van Rossen-Uffink D."/>
            <person name="Oliveira J.V."/>
            <person name="Vesth T.C."/>
            <person name="Visser J."/>
            <person name="Yu J.-H."/>
            <person name="Zhou M."/>
            <person name="Andersen M.R."/>
            <person name="Archer D.B."/>
            <person name="Baker S.E."/>
            <person name="Benoit I."/>
            <person name="Brakhage A.A."/>
            <person name="Braus G.H."/>
            <person name="Fischer R."/>
            <person name="Frisvad J.C."/>
            <person name="Goldman G.H."/>
            <person name="Houbraken J."/>
            <person name="Oakley B."/>
            <person name="Pocsi I."/>
            <person name="Scazzocchio C."/>
            <person name="Seiboth B."/>
            <person name="vanKuyk P.A."/>
            <person name="Wortman J."/>
            <person name="Dyer P.S."/>
            <person name="Grigoriev I.V."/>
        </authorList>
    </citation>
    <scope>NUCLEOTIDE SEQUENCE [LARGE SCALE GENOMIC DNA]</scope>
    <source>
        <strain evidence="2">CBS 583.65</strain>
    </source>
</reference>
<dbReference type="AlphaFoldDB" id="A0A1L9PZZ7"/>
<protein>
    <submittedName>
        <fullName evidence="1">Uncharacterized protein</fullName>
    </submittedName>
</protein>
<name>A0A1L9PZZ7_ASPVE</name>
<dbReference type="RefSeq" id="XP_040672846.1">
    <property type="nucleotide sequence ID" value="XM_040811039.1"/>
</dbReference>
<dbReference type="OrthoDB" id="4230925at2759"/>
<dbReference type="EMBL" id="KV878136">
    <property type="protein sequence ID" value="OJJ07084.1"/>
    <property type="molecule type" value="Genomic_DNA"/>
</dbReference>
<organism evidence="1 2">
    <name type="scientific">Aspergillus versicolor CBS 583.65</name>
    <dbReference type="NCBI Taxonomy" id="1036611"/>
    <lineage>
        <taxon>Eukaryota</taxon>
        <taxon>Fungi</taxon>
        <taxon>Dikarya</taxon>
        <taxon>Ascomycota</taxon>
        <taxon>Pezizomycotina</taxon>
        <taxon>Eurotiomycetes</taxon>
        <taxon>Eurotiomycetidae</taxon>
        <taxon>Eurotiales</taxon>
        <taxon>Aspergillaceae</taxon>
        <taxon>Aspergillus</taxon>
        <taxon>Aspergillus subgen. Nidulantes</taxon>
    </lineage>
</organism>
<gene>
    <name evidence="1" type="ORF">ASPVEDRAFT_356296</name>
</gene>
<accession>A0A1L9PZZ7</accession>
<dbReference type="GeneID" id="63726550"/>
<proteinExistence type="predicted"/>
<evidence type="ECO:0000313" key="2">
    <source>
        <dbReference type="Proteomes" id="UP000184073"/>
    </source>
</evidence>
<dbReference type="Proteomes" id="UP000184073">
    <property type="component" value="Unassembled WGS sequence"/>
</dbReference>